<protein>
    <submittedName>
        <fullName evidence="1">52 kDa repressor of the inhibitor of the protein kinase-like</fullName>
    </submittedName>
</protein>
<dbReference type="AlphaFoldDB" id="A0A6G0XF31"/>
<dbReference type="PANTHER" id="PTHR46289:SF17">
    <property type="entry name" value="HAT C-TERMINAL DIMERISATION DOMAIN-CONTAINING PROTEIN"/>
    <property type="match status" value="1"/>
</dbReference>
<dbReference type="Proteomes" id="UP000478052">
    <property type="component" value="Unassembled WGS sequence"/>
</dbReference>
<dbReference type="PANTHER" id="PTHR46289">
    <property type="entry name" value="52 KDA REPRESSOR OF THE INHIBITOR OF THE PROTEIN KINASE-LIKE PROTEIN-RELATED"/>
    <property type="match status" value="1"/>
</dbReference>
<dbReference type="InterPro" id="IPR052958">
    <property type="entry name" value="IFN-induced_PKR_regulator"/>
</dbReference>
<sequence length="629" mass="71649">MAKRKINDFFFTKTPKIIKETTSNIVTSPFKEDECVVENSSVSMIPSTCGVVNAVEKNIENDISFYIGKKVYEKVTALAKLKHPTPDYIFPKTGKRNLKCQIACPNDGVGKGGHQNLGKLVLEKFDNWKKALGDKGYFKLHSESDYHKTCQYRHDHFLAVKSKNVIPIVKTVIFSGRQRITLRGHRDSEILLNANENINEPECNDGNFRQLLRFQIDAGDEYLRSHLTSCAKNATYLSWKIQNEILSACNNLILQNLVCAVNKSKGFSVLADETSDISNKEQLIICVHHGTRTELLNWAKKGYDGAAAMSGKFNGTQKHINDKYPMSLYIHCEAHCLNLAISFSCNNELHESKLKKLKKFCPTRWVERHNAVLMFHELQPAVVDALNEISTWKDNETSALANQLSSSIHQLKFHVALLIFVKVFSISAPLSKFIQTEYLDLKSALEFADMTQSTIKQIRDNANAEFEKIFKEVEDVCSSFDITVSVPRTTSRQKNRSSVMNNNPIEYYRISTFIPFLEQIQGRFLEHRAKLKSFNCLLPKTSKQISDETFEDFKIMFNFYTDILSDSINLTSLEVGYVTTATGEKFFSSLRRLKNHLRNTTGQMRLNGLAVLNIHQDINVDPSMIIDEM</sequence>
<dbReference type="OrthoDB" id="6612472at2759"/>
<organism evidence="1 2">
    <name type="scientific">Aphis craccivora</name>
    <name type="common">Cowpea aphid</name>
    <dbReference type="NCBI Taxonomy" id="307492"/>
    <lineage>
        <taxon>Eukaryota</taxon>
        <taxon>Metazoa</taxon>
        <taxon>Ecdysozoa</taxon>
        <taxon>Arthropoda</taxon>
        <taxon>Hexapoda</taxon>
        <taxon>Insecta</taxon>
        <taxon>Pterygota</taxon>
        <taxon>Neoptera</taxon>
        <taxon>Paraneoptera</taxon>
        <taxon>Hemiptera</taxon>
        <taxon>Sternorrhyncha</taxon>
        <taxon>Aphidomorpha</taxon>
        <taxon>Aphidoidea</taxon>
        <taxon>Aphididae</taxon>
        <taxon>Aphidini</taxon>
        <taxon>Aphis</taxon>
        <taxon>Aphis</taxon>
    </lineage>
</organism>
<proteinExistence type="predicted"/>
<keyword evidence="2" id="KW-1185">Reference proteome</keyword>
<evidence type="ECO:0000313" key="1">
    <source>
        <dbReference type="EMBL" id="KAF0738692.1"/>
    </source>
</evidence>
<feature type="non-terminal residue" evidence="1">
    <location>
        <position position="629"/>
    </location>
</feature>
<name>A0A6G0XF31_APHCR</name>
<accession>A0A6G0XF31</accession>
<comment type="caution">
    <text evidence="1">The sequence shown here is derived from an EMBL/GenBank/DDBJ whole genome shotgun (WGS) entry which is preliminary data.</text>
</comment>
<gene>
    <name evidence="1" type="ORF">FWK35_00024879</name>
</gene>
<dbReference type="EMBL" id="VUJU01007901">
    <property type="protein sequence ID" value="KAF0738692.1"/>
    <property type="molecule type" value="Genomic_DNA"/>
</dbReference>
<reference evidence="1 2" key="1">
    <citation type="submission" date="2019-08" db="EMBL/GenBank/DDBJ databases">
        <title>Whole genome of Aphis craccivora.</title>
        <authorList>
            <person name="Voronova N.V."/>
            <person name="Shulinski R.S."/>
            <person name="Bandarenka Y.V."/>
            <person name="Zhorov D.G."/>
            <person name="Warner D."/>
        </authorList>
    </citation>
    <scope>NUCLEOTIDE SEQUENCE [LARGE SCALE GENOMIC DNA]</scope>
    <source>
        <strain evidence="1">180601</strain>
        <tissue evidence="1">Whole Body</tissue>
    </source>
</reference>
<evidence type="ECO:0000313" key="2">
    <source>
        <dbReference type="Proteomes" id="UP000478052"/>
    </source>
</evidence>